<dbReference type="AlphaFoldDB" id="A0A0E9U7N3"/>
<evidence type="ECO:0000313" key="1">
    <source>
        <dbReference type="EMBL" id="JAH61846.1"/>
    </source>
</evidence>
<protein>
    <submittedName>
        <fullName evidence="1">Uncharacterized protein</fullName>
    </submittedName>
</protein>
<name>A0A0E9U7N3_ANGAN</name>
<sequence length="24" mass="2699">MKGFVDFNELPATVAKINIICFLD</sequence>
<proteinExistence type="predicted"/>
<organism evidence="1">
    <name type="scientific">Anguilla anguilla</name>
    <name type="common">European freshwater eel</name>
    <name type="synonym">Muraena anguilla</name>
    <dbReference type="NCBI Taxonomy" id="7936"/>
    <lineage>
        <taxon>Eukaryota</taxon>
        <taxon>Metazoa</taxon>
        <taxon>Chordata</taxon>
        <taxon>Craniata</taxon>
        <taxon>Vertebrata</taxon>
        <taxon>Euteleostomi</taxon>
        <taxon>Actinopterygii</taxon>
        <taxon>Neopterygii</taxon>
        <taxon>Teleostei</taxon>
        <taxon>Anguilliformes</taxon>
        <taxon>Anguillidae</taxon>
        <taxon>Anguilla</taxon>
    </lineage>
</organism>
<dbReference type="EMBL" id="GBXM01046731">
    <property type="protein sequence ID" value="JAH61846.1"/>
    <property type="molecule type" value="Transcribed_RNA"/>
</dbReference>
<reference evidence="1" key="1">
    <citation type="submission" date="2014-11" db="EMBL/GenBank/DDBJ databases">
        <authorList>
            <person name="Amaro Gonzalez C."/>
        </authorList>
    </citation>
    <scope>NUCLEOTIDE SEQUENCE</scope>
</reference>
<accession>A0A0E9U7N3</accession>
<reference evidence="1" key="2">
    <citation type="journal article" date="2015" name="Fish Shellfish Immunol.">
        <title>Early steps in the European eel (Anguilla anguilla)-Vibrio vulnificus interaction in the gills: Role of the RtxA13 toxin.</title>
        <authorList>
            <person name="Callol A."/>
            <person name="Pajuelo D."/>
            <person name="Ebbesson L."/>
            <person name="Teles M."/>
            <person name="MacKenzie S."/>
            <person name="Amaro C."/>
        </authorList>
    </citation>
    <scope>NUCLEOTIDE SEQUENCE</scope>
</reference>